<dbReference type="Proteomes" id="UP001328733">
    <property type="component" value="Unassembled WGS sequence"/>
</dbReference>
<keyword evidence="2" id="KW-1185">Reference proteome</keyword>
<sequence length="294" mass="35147">MNEKIEKDINDLKKVVFMMYEDISRYLKKTTDSSLFGNELIQEINKFSSSIHPTQKEDEKSSQSLNDENEFLIDYKYIDSKDKSLCVLRENLEQYNKDMAKFRQKDNALSFIHFCGEAIRSIEAILRELFKREYICISERKSDNKLLTAYDLVCEEYRKLQFETPVDIYVRAESITSDMYAEISDGRYIFKKEFDKLKNQTHAMISIFFYILDRNFKNKKNVLFANYMHIINIKKYRNISSHGSEEKVGEAIKEKLKNQKYAYALYSPKPQYEEITKVIDWFIKEVYQRICRIS</sequence>
<evidence type="ECO:0000313" key="1">
    <source>
        <dbReference type="EMBL" id="MEG3439185.1"/>
    </source>
</evidence>
<proteinExistence type="predicted"/>
<gene>
    <name evidence="1" type="ORF">V0288_18815</name>
</gene>
<dbReference type="AlphaFoldDB" id="A0AAW9QN18"/>
<protein>
    <submittedName>
        <fullName evidence="1">Uncharacterized protein</fullName>
    </submittedName>
</protein>
<comment type="caution">
    <text evidence="1">The sequence shown here is derived from an EMBL/GenBank/DDBJ whole genome shotgun (WGS) entry which is preliminary data.</text>
</comment>
<name>A0AAW9QN18_9CHRO</name>
<organism evidence="1 2">
    <name type="scientific">Pannus brasiliensis CCIBt3594</name>
    <dbReference type="NCBI Taxonomy" id="1427578"/>
    <lineage>
        <taxon>Bacteria</taxon>
        <taxon>Bacillati</taxon>
        <taxon>Cyanobacteriota</taxon>
        <taxon>Cyanophyceae</taxon>
        <taxon>Oscillatoriophycideae</taxon>
        <taxon>Chroococcales</taxon>
        <taxon>Microcystaceae</taxon>
        <taxon>Pannus</taxon>
    </lineage>
</organism>
<evidence type="ECO:0000313" key="2">
    <source>
        <dbReference type="Proteomes" id="UP001328733"/>
    </source>
</evidence>
<dbReference type="RefSeq" id="WP_332866669.1">
    <property type="nucleotide sequence ID" value="NZ_JBAFSM010000042.1"/>
</dbReference>
<dbReference type="EMBL" id="JBAFSM010000042">
    <property type="protein sequence ID" value="MEG3439185.1"/>
    <property type="molecule type" value="Genomic_DNA"/>
</dbReference>
<reference evidence="1 2" key="1">
    <citation type="submission" date="2024-01" db="EMBL/GenBank/DDBJ databases">
        <title>Genomic insights into the taxonomy and metabolism of the cyanobacterium Pannus brasiliensis CCIBt3594.</title>
        <authorList>
            <person name="Machado M."/>
            <person name="Botero N.B."/>
            <person name="Andreote A.P.D."/>
            <person name="Feitosa A.M.T."/>
            <person name="Popin R."/>
            <person name="Sivonen K."/>
            <person name="Fiore M.F."/>
        </authorList>
    </citation>
    <scope>NUCLEOTIDE SEQUENCE [LARGE SCALE GENOMIC DNA]</scope>
    <source>
        <strain evidence="1 2">CCIBt3594</strain>
    </source>
</reference>
<accession>A0AAW9QN18</accession>